<dbReference type="Proteomes" id="UP001487296">
    <property type="component" value="Unassembled WGS sequence"/>
</dbReference>
<gene>
    <name evidence="7 9" type="primary">lpxD</name>
    <name evidence="9" type="ORF">AAAT34_10040</name>
</gene>
<evidence type="ECO:0000256" key="5">
    <source>
        <dbReference type="ARBA" id="ARBA00023098"/>
    </source>
</evidence>
<dbReference type="GO" id="GO:0103118">
    <property type="term" value="F:UDP-3-O-[(3R)-3-hydroxyacyl]-glucosamine N-acyltransferase activity"/>
    <property type="evidence" value="ECO:0007669"/>
    <property type="project" value="UniProtKB-EC"/>
</dbReference>
<reference evidence="9 10" key="1">
    <citation type="submission" date="2024-04" db="EMBL/GenBank/DDBJ databases">
        <title>Human intestinal bacterial collection.</title>
        <authorList>
            <person name="Pauvert C."/>
            <person name="Hitch T.C.A."/>
            <person name="Clavel T."/>
        </authorList>
    </citation>
    <scope>NUCLEOTIDE SEQUENCE [LARGE SCALE GENOMIC DNA]</scope>
    <source>
        <strain evidence="9 10">CLA-AA-H145</strain>
    </source>
</reference>
<evidence type="ECO:0000256" key="7">
    <source>
        <dbReference type="HAMAP-Rule" id="MF_00523"/>
    </source>
</evidence>
<comment type="caution">
    <text evidence="9">The sequence shown here is derived from an EMBL/GenBank/DDBJ whole genome shotgun (WGS) entry which is preliminary data.</text>
</comment>
<dbReference type="PANTHER" id="PTHR43378:SF2">
    <property type="entry name" value="UDP-3-O-ACYLGLUCOSAMINE N-ACYLTRANSFERASE 1, MITOCHONDRIAL-RELATED"/>
    <property type="match status" value="1"/>
</dbReference>
<comment type="pathway">
    <text evidence="7">Bacterial outer membrane biogenesis; LPS lipid A biosynthesis.</text>
</comment>
<dbReference type="HAMAP" id="MF_00523">
    <property type="entry name" value="LpxD"/>
    <property type="match status" value="1"/>
</dbReference>
<comment type="function">
    <text evidence="7">Catalyzes the N-acylation of UDP-3-O-acylglucosamine using 3-hydroxyacyl-ACP as the acyl donor. Is involved in the biosynthesis of lipid A, a phosphorylated glycolipid that anchors the lipopolysaccharide to the outer membrane of the cell.</text>
</comment>
<sequence>MEFSAKQIAQFIGGKIEGDENAKVHTFAKIEEGVPGAISFLANGKYAHYLDDTQSSIVLIDESINLEKAVKPTLIRVKNARDCVAKLLQMYEAAKPKKTGIDKLAFISPKATIGKDVYVGAFAYIGDGVEIGDGCQIYPHAVIGDNVKVGEQCIIYPNTTIYYGCKLGNRVIIHAGTVIGSDGFGFAPNVETGQYDKIPQIGIVTIEDDVEIGANSCVDRSTMGSTYVRKGVKLDNLVQIAHNTDIGKNTVMSAQVGVAGSTKVGEWCMFGGQVGIAGHIQIGDKVFLGAQSGVPGSLESNQTLIGTPPMQKLPYFKSQAIFQRLPEMYKQLTALQKEVEQLKKKQ</sequence>
<dbReference type="SUPFAM" id="SSF51161">
    <property type="entry name" value="Trimeric LpxA-like enzymes"/>
    <property type="match status" value="1"/>
</dbReference>
<keyword evidence="5 7" id="KW-0443">Lipid metabolism</keyword>
<proteinExistence type="inferred from homology"/>
<dbReference type="PANTHER" id="PTHR43378">
    <property type="entry name" value="UDP-3-O-ACYLGLUCOSAMINE N-ACYLTRANSFERASE"/>
    <property type="match status" value="1"/>
</dbReference>
<dbReference type="Pfam" id="PF04613">
    <property type="entry name" value="LpxD"/>
    <property type="match status" value="1"/>
</dbReference>
<dbReference type="InterPro" id="IPR001451">
    <property type="entry name" value="Hexapep"/>
</dbReference>
<dbReference type="CDD" id="cd03352">
    <property type="entry name" value="LbH_LpxD"/>
    <property type="match status" value="1"/>
</dbReference>
<organism evidence="9 10">
    <name type="scientific">Hallella faecis</name>
    <dbReference type="NCBI Taxonomy" id="2841596"/>
    <lineage>
        <taxon>Bacteria</taxon>
        <taxon>Pseudomonadati</taxon>
        <taxon>Bacteroidota</taxon>
        <taxon>Bacteroidia</taxon>
        <taxon>Bacteroidales</taxon>
        <taxon>Prevotellaceae</taxon>
        <taxon>Hallella</taxon>
    </lineage>
</organism>
<dbReference type="EC" id="2.3.1.191" evidence="7"/>
<evidence type="ECO:0000256" key="1">
    <source>
        <dbReference type="ARBA" id="ARBA00022516"/>
    </source>
</evidence>
<evidence type="ECO:0000256" key="3">
    <source>
        <dbReference type="ARBA" id="ARBA00022679"/>
    </source>
</evidence>
<keyword evidence="3 7" id="KW-0808">Transferase</keyword>
<keyword evidence="2 7" id="KW-0441">Lipid A biosynthesis</keyword>
<dbReference type="InterPro" id="IPR011004">
    <property type="entry name" value="Trimer_LpxA-like_sf"/>
</dbReference>
<evidence type="ECO:0000256" key="4">
    <source>
        <dbReference type="ARBA" id="ARBA00022737"/>
    </source>
</evidence>
<comment type="catalytic activity">
    <reaction evidence="7">
        <text>a UDP-3-O-[(3R)-3-hydroxyacyl]-alpha-D-glucosamine + a (3R)-hydroxyacyl-[ACP] = a UDP-2-N,3-O-bis[(3R)-3-hydroxyacyl]-alpha-D-glucosamine + holo-[ACP] + H(+)</text>
        <dbReference type="Rhea" id="RHEA:53836"/>
        <dbReference type="Rhea" id="RHEA-COMP:9685"/>
        <dbReference type="Rhea" id="RHEA-COMP:9945"/>
        <dbReference type="ChEBI" id="CHEBI:15378"/>
        <dbReference type="ChEBI" id="CHEBI:64479"/>
        <dbReference type="ChEBI" id="CHEBI:78827"/>
        <dbReference type="ChEBI" id="CHEBI:137740"/>
        <dbReference type="ChEBI" id="CHEBI:137748"/>
        <dbReference type="EC" id="2.3.1.191"/>
    </reaction>
</comment>
<dbReference type="InterPro" id="IPR020573">
    <property type="entry name" value="UDP_GlcNAc_AcTrfase_non-rep"/>
</dbReference>
<dbReference type="Pfam" id="PF00132">
    <property type="entry name" value="Hexapep"/>
    <property type="match status" value="2"/>
</dbReference>
<evidence type="ECO:0000259" key="8">
    <source>
        <dbReference type="Pfam" id="PF04613"/>
    </source>
</evidence>
<dbReference type="NCBIfam" id="NF002060">
    <property type="entry name" value="PRK00892.1"/>
    <property type="match status" value="1"/>
</dbReference>
<comment type="similarity">
    <text evidence="7">Belongs to the transferase hexapeptide repeat family. LpxD subfamily.</text>
</comment>
<dbReference type="Pfam" id="PF14602">
    <property type="entry name" value="Hexapep_2"/>
    <property type="match status" value="2"/>
</dbReference>
<evidence type="ECO:0000313" key="10">
    <source>
        <dbReference type="Proteomes" id="UP001487296"/>
    </source>
</evidence>
<comment type="subunit">
    <text evidence="7">Homotrimer.</text>
</comment>
<keyword evidence="4 7" id="KW-0677">Repeat</keyword>
<dbReference type="RefSeq" id="WP_215760473.1">
    <property type="nucleotide sequence ID" value="NZ_JAHKBE010000046.1"/>
</dbReference>
<dbReference type="EMBL" id="JBBNFP010000044">
    <property type="protein sequence ID" value="MEQ2487378.1"/>
    <property type="molecule type" value="Genomic_DNA"/>
</dbReference>
<keyword evidence="6 7" id="KW-0012">Acyltransferase</keyword>
<dbReference type="Gene3D" id="3.40.1390.10">
    <property type="entry name" value="MurE/MurF, N-terminal domain"/>
    <property type="match status" value="1"/>
</dbReference>
<feature type="domain" description="UDP-3-O-[3-hydroxymyristoyl] glucosamine N-acyltransferase non-repeat region" evidence="8">
    <location>
        <begin position="22"/>
        <end position="89"/>
    </location>
</feature>
<evidence type="ECO:0000313" key="9">
    <source>
        <dbReference type="EMBL" id="MEQ2487378.1"/>
    </source>
</evidence>
<protein>
    <recommendedName>
        <fullName evidence="7">UDP-3-O-acylglucosamine N-acyltransferase</fullName>
        <ecNumber evidence="7">2.3.1.191</ecNumber>
    </recommendedName>
</protein>
<dbReference type="NCBIfam" id="TIGR01853">
    <property type="entry name" value="lipid_A_lpxD"/>
    <property type="match status" value="1"/>
</dbReference>
<evidence type="ECO:0000256" key="6">
    <source>
        <dbReference type="ARBA" id="ARBA00023315"/>
    </source>
</evidence>
<name>A0ABV1FSJ3_9BACT</name>
<evidence type="ECO:0000256" key="2">
    <source>
        <dbReference type="ARBA" id="ARBA00022556"/>
    </source>
</evidence>
<accession>A0ABV1FSJ3</accession>
<dbReference type="InterPro" id="IPR007691">
    <property type="entry name" value="LpxD"/>
</dbReference>
<keyword evidence="1 7" id="KW-0444">Lipid biosynthesis</keyword>
<feature type="active site" description="Proton acceptor" evidence="7">
    <location>
        <position position="242"/>
    </location>
</feature>
<dbReference type="Gene3D" id="2.160.10.10">
    <property type="entry name" value="Hexapeptide repeat proteins"/>
    <property type="match status" value="1"/>
</dbReference>
<keyword evidence="10" id="KW-1185">Reference proteome</keyword>